<dbReference type="Pfam" id="PF19358">
    <property type="entry name" value="DUF5935"/>
    <property type="match status" value="1"/>
</dbReference>
<reference evidence="9 10" key="1">
    <citation type="submission" date="2020-05" db="EMBL/GenBank/DDBJ databases">
        <title>Draft genome sequence of Desulfovibrio sp. strain HN2T.</title>
        <authorList>
            <person name="Ueno A."/>
            <person name="Tamazawa S."/>
            <person name="Tamamura S."/>
            <person name="Murakami T."/>
            <person name="Kiyama T."/>
            <person name="Inomata H."/>
            <person name="Amano Y."/>
            <person name="Miyakawa K."/>
            <person name="Tamaki H."/>
            <person name="Naganuma T."/>
            <person name="Kaneko K."/>
        </authorList>
    </citation>
    <scope>NUCLEOTIDE SEQUENCE [LARGE SCALE GENOMIC DNA]</scope>
    <source>
        <strain evidence="9 10">HN2</strain>
    </source>
</reference>
<protein>
    <recommendedName>
        <fullName evidence="11">O-antigen polymerase</fullName>
    </recommendedName>
</protein>
<comment type="caution">
    <text evidence="9">The sequence shown here is derived from an EMBL/GenBank/DDBJ whole genome shotgun (WGS) entry which is preliminary data.</text>
</comment>
<keyword evidence="4 6" id="KW-0472">Membrane</keyword>
<dbReference type="PANTHER" id="PTHR37422">
    <property type="entry name" value="TEICHURONIC ACID BIOSYNTHESIS PROTEIN TUAE"/>
    <property type="match status" value="1"/>
</dbReference>
<evidence type="ECO:0000313" key="9">
    <source>
        <dbReference type="EMBL" id="GFM33216.1"/>
    </source>
</evidence>
<dbReference type="AlphaFoldDB" id="A0A7J0BHR9"/>
<gene>
    <name evidence="9" type="ORF">DSM101010T_15810</name>
</gene>
<dbReference type="PANTHER" id="PTHR37422:SF13">
    <property type="entry name" value="LIPOPOLYSACCHARIDE BIOSYNTHESIS PROTEIN PA4999-RELATED"/>
    <property type="match status" value="1"/>
</dbReference>
<feature type="transmembrane region" description="Helical" evidence="6">
    <location>
        <begin position="256"/>
        <end position="272"/>
    </location>
</feature>
<dbReference type="RefSeq" id="WP_174404893.1">
    <property type="nucleotide sequence ID" value="NZ_BLVO01000013.1"/>
</dbReference>
<feature type="transmembrane region" description="Helical" evidence="6">
    <location>
        <begin position="210"/>
        <end position="227"/>
    </location>
</feature>
<evidence type="ECO:0000259" key="7">
    <source>
        <dbReference type="Pfam" id="PF04932"/>
    </source>
</evidence>
<keyword evidence="3 6" id="KW-1133">Transmembrane helix</keyword>
<evidence type="ECO:0000259" key="8">
    <source>
        <dbReference type="Pfam" id="PF19358"/>
    </source>
</evidence>
<keyword evidence="2 6" id="KW-0812">Transmembrane</keyword>
<feature type="domain" description="DUF5935" evidence="8">
    <location>
        <begin position="22"/>
        <end position="167"/>
    </location>
</feature>
<evidence type="ECO:0000256" key="3">
    <source>
        <dbReference type="ARBA" id="ARBA00022989"/>
    </source>
</evidence>
<evidence type="ECO:0000256" key="6">
    <source>
        <dbReference type="SAM" id="Phobius"/>
    </source>
</evidence>
<dbReference type="InterPro" id="IPR045979">
    <property type="entry name" value="DUF5935"/>
</dbReference>
<evidence type="ECO:0000313" key="10">
    <source>
        <dbReference type="Proteomes" id="UP000503840"/>
    </source>
</evidence>
<feature type="domain" description="O-antigen ligase-related" evidence="7">
    <location>
        <begin position="220"/>
        <end position="367"/>
    </location>
</feature>
<feature type="transmembrane region" description="Helical" evidence="6">
    <location>
        <begin position="233"/>
        <end position="249"/>
    </location>
</feature>
<comment type="subcellular location">
    <subcellularLocation>
        <location evidence="1">Membrane</location>
        <topology evidence="1">Multi-pass membrane protein</topology>
    </subcellularLocation>
</comment>
<feature type="transmembrane region" description="Helical" evidence="6">
    <location>
        <begin position="420"/>
        <end position="436"/>
    </location>
</feature>
<evidence type="ECO:0000256" key="2">
    <source>
        <dbReference type="ARBA" id="ARBA00022692"/>
    </source>
</evidence>
<accession>A0A7J0BHR9</accession>
<feature type="transmembrane region" description="Helical" evidence="6">
    <location>
        <begin position="391"/>
        <end position="414"/>
    </location>
</feature>
<feature type="transmembrane region" description="Helical" evidence="6">
    <location>
        <begin position="145"/>
        <end position="163"/>
    </location>
</feature>
<sequence length="505" mass="55356">MIKLLLYAIGSVTFNIPIVMTVLFMVFYIAIGVMSFKRPALALILYYGTAIMNPQFHYPLFTMLPMAKISAGICLLACMANARSLSFSLPKSLLLPLTFVLFSVLCTISAIDPSLAERRFGEFINIGIMLFMVVWAVETRDDLDCLFWGVLGSFWFGVLKNLVETQTMGRWYAVRGTGGWLSDSNDWALAVAMSVPLFYASCFHPRIKATWLRVFMGCTLMAALLVVTITSSRGAFLATGAAFGALMITESKKLRAVAGMGVILLVVIAYMPESYMDQINSIFDVGETASEVWQGEQQSDKYTGAERVYFWRVALQIMRENPITGIGWGNFVEQFALREGLEEGAVAHSTWFQVAAEAGAVALAAYVGMIITALISLLQSLKRAREQNDQLLALLARAFGAGIVAFIVGGSFISRENSELIFLYVIMAAMLPQVLTKHAAKMTSVQKPAAVGCELSEPASIESEPTASWAMQGEGGGPVADRPPRYVTRARKSARYVLKNNQKGK</sequence>
<dbReference type="Pfam" id="PF04932">
    <property type="entry name" value="Wzy_C"/>
    <property type="match status" value="1"/>
</dbReference>
<evidence type="ECO:0000256" key="1">
    <source>
        <dbReference type="ARBA" id="ARBA00004141"/>
    </source>
</evidence>
<feature type="transmembrane region" description="Helical" evidence="6">
    <location>
        <begin position="358"/>
        <end position="379"/>
    </location>
</feature>
<dbReference type="GO" id="GO:0016020">
    <property type="term" value="C:membrane"/>
    <property type="evidence" value="ECO:0007669"/>
    <property type="project" value="UniProtKB-SubCell"/>
</dbReference>
<keyword evidence="10" id="KW-1185">Reference proteome</keyword>
<proteinExistence type="predicted"/>
<dbReference type="EMBL" id="BLVO01000013">
    <property type="protein sequence ID" value="GFM33216.1"/>
    <property type="molecule type" value="Genomic_DNA"/>
</dbReference>
<feature type="region of interest" description="Disordered" evidence="5">
    <location>
        <begin position="462"/>
        <end position="485"/>
    </location>
</feature>
<feature type="transmembrane region" description="Helical" evidence="6">
    <location>
        <begin position="12"/>
        <end position="36"/>
    </location>
</feature>
<evidence type="ECO:0008006" key="11">
    <source>
        <dbReference type="Google" id="ProtNLM"/>
    </source>
</evidence>
<evidence type="ECO:0000256" key="5">
    <source>
        <dbReference type="SAM" id="MobiDB-lite"/>
    </source>
</evidence>
<dbReference type="InterPro" id="IPR007016">
    <property type="entry name" value="O-antigen_ligase-rel_domated"/>
</dbReference>
<dbReference type="Proteomes" id="UP000503840">
    <property type="component" value="Unassembled WGS sequence"/>
</dbReference>
<organism evidence="9 10">
    <name type="scientific">Desulfovibrio subterraneus</name>
    <dbReference type="NCBI Taxonomy" id="2718620"/>
    <lineage>
        <taxon>Bacteria</taxon>
        <taxon>Pseudomonadati</taxon>
        <taxon>Thermodesulfobacteriota</taxon>
        <taxon>Desulfovibrionia</taxon>
        <taxon>Desulfovibrionales</taxon>
        <taxon>Desulfovibrionaceae</taxon>
        <taxon>Desulfovibrio</taxon>
    </lineage>
</organism>
<evidence type="ECO:0000256" key="4">
    <source>
        <dbReference type="ARBA" id="ARBA00023136"/>
    </source>
</evidence>
<feature type="transmembrane region" description="Helical" evidence="6">
    <location>
        <begin position="123"/>
        <end position="138"/>
    </location>
</feature>
<feature type="transmembrane region" description="Helical" evidence="6">
    <location>
        <begin position="187"/>
        <end position="203"/>
    </location>
</feature>
<feature type="transmembrane region" description="Helical" evidence="6">
    <location>
        <begin position="92"/>
        <end position="111"/>
    </location>
</feature>
<name>A0A7J0BHR9_9BACT</name>
<feature type="transmembrane region" description="Helical" evidence="6">
    <location>
        <begin position="56"/>
        <end position="80"/>
    </location>
</feature>
<dbReference type="InterPro" id="IPR051533">
    <property type="entry name" value="WaaL-like"/>
</dbReference>